<gene>
    <name evidence="6" type="ORF">ACH47G_14445</name>
</gene>
<dbReference type="Gene3D" id="3.40.250.10">
    <property type="entry name" value="Rhodanese-like domain"/>
    <property type="match status" value="2"/>
</dbReference>
<protein>
    <recommendedName>
        <fullName evidence="3">Sulfurtransferase</fullName>
    </recommendedName>
</protein>
<comment type="catalytic activity">
    <reaction evidence="2">
        <text>thiosulfate + hydrogen cyanide = thiocyanate + sulfite + 2 H(+)</text>
        <dbReference type="Rhea" id="RHEA:16881"/>
        <dbReference type="ChEBI" id="CHEBI:15378"/>
        <dbReference type="ChEBI" id="CHEBI:17359"/>
        <dbReference type="ChEBI" id="CHEBI:18022"/>
        <dbReference type="ChEBI" id="CHEBI:18407"/>
        <dbReference type="ChEBI" id="CHEBI:33542"/>
        <dbReference type="EC" id="2.8.1.1"/>
    </reaction>
</comment>
<name>A0ABW7WIV9_9NOCA</name>
<dbReference type="InterPro" id="IPR051126">
    <property type="entry name" value="Thiosulfate_sulfurtransferase"/>
</dbReference>
<dbReference type="SUPFAM" id="SSF52821">
    <property type="entry name" value="Rhodanese/Cell cycle control phosphatase"/>
    <property type="match status" value="2"/>
</dbReference>
<feature type="domain" description="Rhodanese" evidence="5">
    <location>
        <begin position="179"/>
        <end position="300"/>
    </location>
</feature>
<keyword evidence="7" id="KW-1185">Reference proteome</keyword>
<proteinExistence type="predicted"/>
<dbReference type="PROSITE" id="PS50206">
    <property type="entry name" value="RHODANESE_3"/>
    <property type="match status" value="2"/>
</dbReference>
<dbReference type="InterPro" id="IPR001763">
    <property type="entry name" value="Rhodanese-like_dom"/>
</dbReference>
<feature type="region of interest" description="Disordered" evidence="4">
    <location>
        <begin position="130"/>
        <end position="166"/>
    </location>
</feature>
<sequence length="301" mass="32083">MGDVLTSRVVGAEWLRTRLSDPGVVVIEVTNTPGAEADRGVIAGARAVYWKDLLWHRSRREFPSAPVLVERLRALGAGAGSTVVFAGEPTQFAAYAIWVAAAVGVGGDLRYLDGGLPAWRAAEAASAASSDSAAPIERAADKAGSTADAQAAESPEPLPRITPRHDEIVVGRDEVRAAIGSSVAILDLRSPQEYSGQRVSPLTEPIDHGAERAGRIPGARSLPAQDLLDEHGLLRPVPELRERVAALGIDSADRVIAYCRLSHRAALGWLVFTDLLDDHRVRVYDGSWTEWGSLVGAPIED</sequence>
<evidence type="ECO:0000256" key="4">
    <source>
        <dbReference type="SAM" id="MobiDB-lite"/>
    </source>
</evidence>
<dbReference type="Proteomes" id="UP001611450">
    <property type="component" value="Unassembled WGS sequence"/>
</dbReference>
<accession>A0ABW7WIV9</accession>
<dbReference type="InterPro" id="IPR001307">
    <property type="entry name" value="Thiosulphate_STrfase_CS"/>
</dbReference>
<keyword evidence="3 6" id="KW-0808">Transferase</keyword>
<evidence type="ECO:0000256" key="1">
    <source>
        <dbReference type="ARBA" id="ARBA00022737"/>
    </source>
</evidence>
<dbReference type="GO" id="GO:0016740">
    <property type="term" value="F:transferase activity"/>
    <property type="evidence" value="ECO:0007669"/>
    <property type="project" value="UniProtKB-KW"/>
</dbReference>
<evidence type="ECO:0000259" key="5">
    <source>
        <dbReference type="PROSITE" id="PS50206"/>
    </source>
</evidence>
<organism evidence="6 7">
    <name type="scientific">Nocardia beijingensis</name>
    <dbReference type="NCBI Taxonomy" id="95162"/>
    <lineage>
        <taxon>Bacteria</taxon>
        <taxon>Bacillati</taxon>
        <taxon>Actinomycetota</taxon>
        <taxon>Actinomycetes</taxon>
        <taxon>Mycobacteriales</taxon>
        <taxon>Nocardiaceae</taxon>
        <taxon>Nocardia</taxon>
    </lineage>
</organism>
<dbReference type="CDD" id="cd01449">
    <property type="entry name" value="TST_Repeat_2"/>
    <property type="match status" value="1"/>
</dbReference>
<evidence type="ECO:0000313" key="6">
    <source>
        <dbReference type="EMBL" id="MFI2321682.1"/>
    </source>
</evidence>
<keyword evidence="1" id="KW-0677">Repeat</keyword>
<dbReference type="RefSeq" id="WP_396947650.1">
    <property type="nucleotide sequence ID" value="NZ_JBIRXV010000002.1"/>
</dbReference>
<evidence type="ECO:0000256" key="3">
    <source>
        <dbReference type="RuleBase" id="RU000507"/>
    </source>
</evidence>
<evidence type="ECO:0000313" key="7">
    <source>
        <dbReference type="Proteomes" id="UP001611450"/>
    </source>
</evidence>
<reference evidence="6 7" key="1">
    <citation type="submission" date="2024-10" db="EMBL/GenBank/DDBJ databases">
        <title>The Natural Products Discovery Center: Release of the First 8490 Sequenced Strains for Exploring Actinobacteria Biosynthetic Diversity.</title>
        <authorList>
            <person name="Kalkreuter E."/>
            <person name="Kautsar S.A."/>
            <person name="Yang D."/>
            <person name="Bader C.D."/>
            <person name="Teijaro C.N."/>
            <person name="Fluegel L."/>
            <person name="Davis C.M."/>
            <person name="Simpson J.R."/>
            <person name="Lauterbach L."/>
            <person name="Steele A.D."/>
            <person name="Gui C."/>
            <person name="Meng S."/>
            <person name="Li G."/>
            <person name="Viehrig K."/>
            <person name="Ye F."/>
            <person name="Su P."/>
            <person name="Kiefer A.F."/>
            <person name="Nichols A."/>
            <person name="Cepeda A.J."/>
            <person name="Yan W."/>
            <person name="Fan B."/>
            <person name="Jiang Y."/>
            <person name="Adhikari A."/>
            <person name="Zheng C.-J."/>
            <person name="Schuster L."/>
            <person name="Cowan T.M."/>
            <person name="Smanski M.J."/>
            <person name="Chevrette M.G."/>
            <person name="De Carvalho L.P.S."/>
            <person name="Shen B."/>
        </authorList>
    </citation>
    <scope>NUCLEOTIDE SEQUENCE [LARGE SCALE GENOMIC DNA]</scope>
    <source>
        <strain evidence="6 7">NPDC019626</strain>
    </source>
</reference>
<dbReference type="PROSITE" id="PS00683">
    <property type="entry name" value="RHODANESE_2"/>
    <property type="match status" value="1"/>
</dbReference>
<dbReference type="Pfam" id="PF00581">
    <property type="entry name" value="Rhodanese"/>
    <property type="match status" value="2"/>
</dbReference>
<feature type="domain" description="Rhodanese" evidence="5">
    <location>
        <begin position="20"/>
        <end position="128"/>
    </location>
</feature>
<dbReference type="PANTHER" id="PTHR43855">
    <property type="entry name" value="THIOSULFATE SULFURTRANSFERASE"/>
    <property type="match status" value="1"/>
</dbReference>
<comment type="caution">
    <text evidence="6">The sequence shown here is derived from an EMBL/GenBank/DDBJ whole genome shotgun (WGS) entry which is preliminary data.</text>
</comment>
<evidence type="ECO:0000256" key="2">
    <source>
        <dbReference type="ARBA" id="ARBA00047549"/>
    </source>
</evidence>
<dbReference type="PANTHER" id="PTHR43855:SF1">
    <property type="entry name" value="THIOSULFATE SULFURTRANSFERASE"/>
    <property type="match status" value="1"/>
</dbReference>
<dbReference type="SMART" id="SM00450">
    <property type="entry name" value="RHOD"/>
    <property type="match status" value="2"/>
</dbReference>
<dbReference type="EMBL" id="JBIRXV010000002">
    <property type="protein sequence ID" value="MFI2321682.1"/>
    <property type="molecule type" value="Genomic_DNA"/>
</dbReference>
<dbReference type="InterPro" id="IPR036873">
    <property type="entry name" value="Rhodanese-like_dom_sf"/>
</dbReference>